<organism evidence="2 3">
    <name type="scientific">Candidatus Iainarchaeum sp</name>
    <dbReference type="NCBI Taxonomy" id="3101447"/>
    <lineage>
        <taxon>Archaea</taxon>
        <taxon>Candidatus Iainarchaeota</taxon>
        <taxon>Candidatus Iainarchaeia</taxon>
        <taxon>Candidatus Iainarchaeales</taxon>
        <taxon>Candidatus Iainarchaeaceae</taxon>
        <taxon>Candidatus Iainarchaeum</taxon>
    </lineage>
</organism>
<reference evidence="2" key="2">
    <citation type="submission" date="2021-05" db="EMBL/GenBank/DDBJ databases">
        <title>Protein family content uncovers lineage relationships and bacterial pathway maintenance mechanisms in DPANN archaea.</title>
        <authorList>
            <person name="Castelle C.J."/>
            <person name="Meheust R."/>
            <person name="Jaffe A.L."/>
            <person name="Seitz K."/>
            <person name="Gong X."/>
            <person name="Baker B.J."/>
            <person name="Banfield J.F."/>
        </authorList>
    </citation>
    <scope>NUCLEOTIDE SEQUENCE</scope>
    <source>
        <strain evidence="2">RIFCSPLOWO2_01_FULL_58_19</strain>
    </source>
</reference>
<evidence type="ECO:0000256" key="1">
    <source>
        <dbReference type="SAM" id="MobiDB-lite"/>
    </source>
</evidence>
<accession>A0A8T4L5D2</accession>
<protein>
    <submittedName>
        <fullName evidence="2">Uncharacterized protein</fullName>
    </submittedName>
</protein>
<feature type="compositionally biased region" description="Basic and acidic residues" evidence="1">
    <location>
        <begin position="18"/>
        <end position="28"/>
    </location>
</feature>
<comment type="caution">
    <text evidence="2">The sequence shown here is derived from an EMBL/GenBank/DDBJ whole genome shotgun (WGS) entry which is preliminary data.</text>
</comment>
<name>A0A8T4L5D2_9ARCH</name>
<proteinExistence type="predicted"/>
<gene>
    <name evidence="2" type="ORF">J4203_01420</name>
</gene>
<feature type="region of interest" description="Disordered" evidence="1">
    <location>
        <begin position="1"/>
        <end position="51"/>
    </location>
</feature>
<evidence type="ECO:0000313" key="2">
    <source>
        <dbReference type="EMBL" id="MBS3062508.1"/>
    </source>
</evidence>
<dbReference type="Proteomes" id="UP000678237">
    <property type="component" value="Unassembled WGS sequence"/>
</dbReference>
<sequence>MGRPRQRIFRFKPQPGEKAPRMERPTEKKRARANGTRGGHASGHATPRETQRQFGFLWPVKGRLLGTRNGTRQRLWHLGERDLVEHATLNFHPEAHVQVKIEVKPRDSSFANAHGSLQRRWGRGIEELPPEVRRIVRGQEVVEAAWHVEPEMREEDEERRRRGKQTLVLGRGIAGGIVAPSLMETAQELANHRKKPVWVLASIWQGNEYSEAIAKRQGFKCRHHELKEYDQDSRYIGYWLKKVSPH</sequence>
<dbReference type="EMBL" id="JAGVWE010000002">
    <property type="protein sequence ID" value="MBS3062508.1"/>
    <property type="molecule type" value="Genomic_DNA"/>
</dbReference>
<reference evidence="2" key="1">
    <citation type="submission" date="2021-03" db="EMBL/GenBank/DDBJ databases">
        <authorList>
            <person name="Jaffe A."/>
        </authorList>
    </citation>
    <scope>NUCLEOTIDE SEQUENCE</scope>
    <source>
        <strain evidence="2">RIFCSPLOWO2_01_FULL_58_19</strain>
    </source>
</reference>
<feature type="compositionally biased region" description="Basic residues" evidence="1">
    <location>
        <begin position="1"/>
        <end position="10"/>
    </location>
</feature>
<dbReference type="AlphaFoldDB" id="A0A8T4L5D2"/>
<evidence type="ECO:0000313" key="3">
    <source>
        <dbReference type="Proteomes" id="UP000678237"/>
    </source>
</evidence>